<gene>
    <name evidence="2" type="ORF">Cflav_PD2926</name>
</gene>
<name>B9XMM5_PEDPL</name>
<dbReference type="AlphaFoldDB" id="B9XMM5"/>
<keyword evidence="1" id="KW-0732">Signal</keyword>
<protein>
    <recommendedName>
        <fullName evidence="4">YceK/YidQ family lipoprotein</fullName>
    </recommendedName>
</protein>
<evidence type="ECO:0008006" key="4">
    <source>
        <dbReference type="Google" id="ProtNLM"/>
    </source>
</evidence>
<evidence type="ECO:0000313" key="3">
    <source>
        <dbReference type="Proteomes" id="UP000003688"/>
    </source>
</evidence>
<dbReference type="Pfam" id="PF07119">
    <property type="entry name" value="DUF1375"/>
    <property type="match status" value="1"/>
</dbReference>
<reference evidence="2 3" key="1">
    <citation type="journal article" date="2011" name="J. Bacteriol.">
        <title>Genome sequence of 'Pedosphaera parvula' Ellin514, an aerobic Verrucomicrobial isolate from pasture soil.</title>
        <authorList>
            <person name="Kant R."/>
            <person name="van Passel M.W."/>
            <person name="Sangwan P."/>
            <person name="Palva A."/>
            <person name="Lucas S."/>
            <person name="Copeland A."/>
            <person name="Lapidus A."/>
            <person name="Glavina Del Rio T."/>
            <person name="Dalin E."/>
            <person name="Tice H."/>
            <person name="Bruce D."/>
            <person name="Goodwin L."/>
            <person name="Pitluck S."/>
            <person name="Chertkov O."/>
            <person name="Larimer F.W."/>
            <person name="Land M.L."/>
            <person name="Hauser L."/>
            <person name="Brettin T.S."/>
            <person name="Detter J.C."/>
            <person name="Han S."/>
            <person name="de Vos W.M."/>
            <person name="Janssen P.H."/>
            <person name="Smidt H."/>
        </authorList>
    </citation>
    <scope>NUCLEOTIDE SEQUENCE [LARGE SCALE GENOMIC DNA]</scope>
    <source>
        <strain evidence="2 3">Ellin514</strain>
    </source>
</reference>
<dbReference type="OrthoDB" id="8547342at2"/>
<evidence type="ECO:0000313" key="2">
    <source>
        <dbReference type="EMBL" id="EEF58924.1"/>
    </source>
</evidence>
<organism evidence="2 3">
    <name type="scientific">Pedosphaera parvula (strain Ellin514)</name>
    <dbReference type="NCBI Taxonomy" id="320771"/>
    <lineage>
        <taxon>Bacteria</taxon>
        <taxon>Pseudomonadati</taxon>
        <taxon>Verrucomicrobiota</taxon>
        <taxon>Pedosphaerae</taxon>
        <taxon>Pedosphaerales</taxon>
        <taxon>Pedosphaeraceae</taxon>
        <taxon>Pedosphaera</taxon>
    </lineage>
</organism>
<sequence length="119" mass="13010" precursor="true">MKKTAIFLLIPLMLFSSGCGTFSTQFTSEKDRRAESPHAVTMHQVYSGTSADLIYAKDLVNGGTGMDAAGRGFELIIVPIFLAFDTPLSVVMDTVFLPMTVPKQFIHGDMTLVNPLENH</sequence>
<feature type="signal peptide" evidence="1">
    <location>
        <begin position="1"/>
        <end position="21"/>
    </location>
</feature>
<dbReference type="PROSITE" id="PS51257">
    <property type="entry name" value="PROKAR_LIPOPROTEIN"/>
    <property type="match status" value="1"/>
</dbReference>
<accession>B9XMM5</accession>
<keyword evidence="3" id="KW-1185">Reference proteome</keyword>
<feature type="chain" id="PRO_5002895075" description="YceK/YidQ family lipoprotein" evidence="1">
    <location>
        <begin position="22"/>
        <end position="119"/>
    </location>
</feature>
<dbReference type="InterPro" id="IPR010780">
    <property type="entry name" value="DUF1375"/>
</dbReference>
<dbReference type="STRING" id="320771.Cflav_PD2926"/>
<dbReference type="Proteomes" id="UP000003688">
    <property type="component" value="Unassembled WGS sequence"/>
</dbReference>
<proteinExistence type="predicted"/>
<evidence type="ECO:0000256" key="1">
    <source>
        <dbReference type="SAM" id="SignalP"/>
    </source>
</evidence>
<dbReference type="EMBL" id="ABOX02000035">
    <property type="protein sequence ID" value="EEF58924.1"/>
    <property type="molecule type" value="Genomic_DNA"/>
</dbReference>
<comment type="caution">
    <text evidence="2">The sequence shown here is derived from an EMBL/GenBank/DDBJ whole genome shotgun (WGS) entry which is preliminary data.</text>
</comment>